<accession>A0A448XIQ4</accession>
<proteinExistence type="predicted"/>
<dbReference type="AlphaFoldDB" id="A0A448XIQ4"/>
<sequence>MSPKTVSLQVVLVKRNNFHHRYQVPFAGRLVYNLPPFSHLACQLVAAVHQNHLSLISCNATFTMAPLTDDADYDAGQTFCRCTQPMVQCWKSRKL</sequence>
<reference evidence="1" key="1">
    <citation type="submission" date="2018-11" db="EMBL/GenBank/DDBJ databases">
        <authorList>
            <consortium name="Pathogen Informatics"/>
        </authorList>
    </citation>
    <scope>NUCLEOTIDE SEQUENCE</scope>
</reference>
<keyword evidence="2" id="KW-1185">Reference proteome</keyword>
<dbReference type="Proteomes" id="UP000784294">
    <property type="component" value="Unassembled WGS sequence"/>
</dbReference>
<name>A0A448XIQ4_9PLAT</name>
<dbReference type="EMBL" id="CAAALY010255544">
    <property type="protein sequence ID" value="VEL37631.1"/>
    <property type="molecule type" value="Genomic_DNA"/>
</dbReference>
<comment type="caution">
    <text evidence="1">The sequence shown here is derived from an EMBL/GenBank/DDBJ whole genome shotgun (WGS) entry which is preliminary data.</text>
</comment>
<organism evidence="1 2">
    <name type="scientific">Protopolystoma xenopodis</name>
    <dbReference type="NCBI Taxonomy" id="117903"/>
    <lineage>
        <taxon>Eukaryota</taxon>
        <taxon>Metazoa</taxon>
        <taxon>Spiralia</taxon>
        <taxon>Lophotrochozoa</taxon>
        <taxon>Platyhelminthes</taxon>
        <taxon>Monogenea</taxon>
        <taxon>Polyopisthocotylea</taxon>
        <taxon>Polystomatidea</taxon>
        <taxon>Polystomatidae</taxon>
        <taxon>Protopolystoma</taxon>
    </lineage>
</organism>
<evidence type="ECO:0000313" key="1">
    <source>
        <dbReference type="EMBL" id="VEL37631.1"/>
    </source>
</evidence>
<protein>
    <submittedName>
        <fullName evidence="1">Uncharacterized protein</fullName>
    </submittedName>
</protein>
<gene>
    <name evidence="1" type="ORF">PXEA_LOCUS31071</name>
</gene>
<evidence type="ECO:0000313" key="2">
    <source>
        <dbReference type="Proteomes" id="UP000784294"/>
    </source>
</evidence>